<reference evidence="1" key="2">
    <citation type="journal article" date="2022" name="New Phytol.">
        <title>Evolutionary transition to the ectomycorrhizal habit in the genomes of a hyperdiverse lineage of mushroom-forming fungi.</title>
        <authorList>
            <person name="Looney B."/>
            <person name="Miyauchi S."/>
            <person name="Morin E."/>
            <person name="Drula E."/>
            <person name="Courty P.E."/>
            <person name="Kohler A."/>
            <person name="Kuo A."/>
            <person name="LaButti K."/>
            <person name="Pangilinan J."/>
            <person name="Lipzen A."/>
            <person name="Riley R."/>
            <person name="Andreopoulos W."/>
            <person name="He G."/>
            <person name="Johnson J."/>
            <person name="Nolan M."/>
            <person name="Tritt A."/>
            <person name="Barry K.W."/>
            <person name="Grigoriev I.V."/>
            <person name="Nagy L.G."/>
            <person name="Hibbett D."/>
            <person name="Henrissat B."/>
            <person name="Matheny P.B."/>
            <person name="Labbe J."/>
            <person name="Martin F.M."/>
        </authorList>
    </citation>
    <scope>NUCLEOTIDE SEQUENCE</scope>
    <source>
        <strain evidence="1">HHB10654</strain>
    </source>
</reference>
<name>A0ACB8TDG3_9AGAM</name>
<dbReference type="EMBL" id="MU277192">
    <property type="protein sequence ID" value="KAI0066461.1"/>
    <property type="molecule type" value="Genomic_DNA"/>
</dbReference>
<comment type="caution">
    <text evidence="1">The sequence shown here is derived from an EMBL/GenBank/DDBJ whole genome shotgun (WGS) entry which is preliminary data.</text>
</comment>
<gene>
    <name evidence="1" type="ORF">BV25DRAFT_1796940</name>
</gene>
<sequence length="164" mass="17999">MPPQLGLAAVAFVSAQNHPILVRALLTPTDDLLKFHYLAHTSLDVIDERIAAAPKNPESYLGFLYAMEEVAVYGYITPLKVKIILALTLTDAVVRDADVIAMFKAFHLAYYRSVANPFLKLHTPLDTPSEHSTLLLAGSAQWKGFRRRVDEVARAVGALPVSTS</sequence>
<organism evidence="1 2">
    <name type="scientific">Artomyces pyxidatus</name>
    <dbReference type="NCBI Taxonomy" id="48021"/>
    <lineage>
        <taxon>Eukaryota</taxon>
        <taxon>Fungi</taxon>
        <taxon>Dikarya</taxon>
        <taxon>Basidiomycota</taxon>
        <taxon>Agaricomycotina</taxon>
        <taxon>Agaricomycetes</taxon>
        <taxon>Russulales</taxon>
        <taxon>Auriscalpiaceae</taxon>
        <taxon>Artomyces</taxon>
    </lineage>
</organism>
<protein>
    <submittedName>
        <fullName evidence="1">Sedlin</fullName>
    </submittedName>
</protein>
<keyword evidence="2" id="KW-1185">Reference proteome</keyword>
<dbReference type="Proteomes" id="UP000814140">
    <property type="component" value="Unassembled WGS sequence"/>
</dbReference>
<accession>A0ACB8TDG3</accession>
<proteinExistence type="predicted"/>
<evidence type="ECO:0000313" key="1">
    <source>
        <dbReference type="EMBL" id="KAI0066461.1"/>
    </source>
</evidence>
<evidence type="ECO:0000313" key="2">
    <source>
        <dbReference type="Proteomes" id="UP000814140"/>
    </source>
</evidence>
<reference evidence="1" key="1">
    <citation type="submission" date="2021-03" db="EMBL/GenBank/DDBJ databases">
        <authorList>
            <consortium name="DOE Joint Genome Institute"/>
            <person name="Ahrendt S."/>
            <person name="Looney B.P."/>
            <person name="Miyauchi S."/>
            <person name="Morin E."/>
            <person name="Drula E."/>
            <person name="Courty P.E."/>
            <person name="Chicoki N."/>
            <person name="Fauchery L."/>
            <person name="Kohler A."/>
            <person name="Kuo A."/>
            <person name="Labutti K."/>
            <person name="Pangilinan J."/>
            <person name="Lipzen A."/>
            <person name="Riley R."/>
            <person name="Andreopoulos W."/>
            <person name="He G."/>
            <person name="Johnson J."/>
            <person name="Barry K.W."/>
            <person name="Grigoriev I.V."/>
            <person name="Nagy L."/>
            <person name="Hibbett D."/>
            <person name="Henrissat B."/>
            <person name="Matheny P.B."/>
            <person name="Labbe J."/>
            <person name="Martin F."/>
        </authorList>
    </citation>
    <scope>NUCLEOTIDE SEQUENCE</scope>
    <source>
        <strain evidence="1">HHB10654</strain>
    </source>
</reference>